<organism evidence="1 2">
    <name type="scientific">Salix dunnii</name>
    <dbReference type="NCBI Taxonomy" id="1413687"/>
    <lineage>
        <taxon>Eukaryota</taxon>
        <taxon>Viridiplantae</taxon>
        <taxon>Streptophyta</taxon>
        <taxon>Embryophyta</taxon>
        <taxon>Tracheophyta</taxon>
        <taxon>Spermatophyta</taxon>
        <taxon>Magnoliopsida</taxon>
        <taxon>eudicotyledons</taxon>
        <taxon>Gunneridae</taxon>
        <taxon>Pentapetalae</taxon>
        <taxon>rosids</taxon>
        <taxon>fabids</taxon>
        <taxon>Malpighiales</taxon>
        <taxon>Salicaceae</taxon>
        <taxon>Saliceae</taxon>
        <taxon>Salix</taxon>
    </lineage>
</organism>
<dbReference type="EMBL" id="JADGMS010000004">
    <property type="protein sequence ID" value="KAF9684288.1"/>
    <property type="molecule type" value="Genomic_DNA"/>
</dbReference>
<evidence type="ECO:0000313" key="1">
    <source>
        <dbReference type="EMBL" id="KAF9684288.1"/>
    </source>
</evidence>
<sequence>MHPYFGAPKPGQVYKFMCPTSSGSNDDPKLNPSGPGLAEIEAPHEKNRCFHTAKLIFGFYHARDIFSH</sequence>
<evidence type="ECO:0000313" key="2">
    <source>
        <dbReference type="Proteomes" id="UP000657918"/>
    </source>
</evidence>
<reference evidence="1 2" key="1">
    <citation type="submission" date="2020-10" db="EMBL/GenBank/DDBJ databases">
        <title>Plant Genome Project.</title>
        <authorList>
            <person name="Zhang R.-G."/>
        </authorList>
    </citation>
    <scope>NUCLEOTIDE SEQUENCE [LARGE SCALE GENOMIC DNA]</scope>
    <source>
        <strain evidence="1">FAFU-HL-1</strain>
        <tissue evidence="1">Leaf</tissue>
    </source>
</reference>
<protein>
    <submittedName>
        <fullName evidence="1">Uncharacterized protein</fullName>
    </submittedName>
</protein>
<name>A0A835K965_9ROSI</name>
<dbReference type="AlphaFoldDB" id="A0A835K965"/>
<dbReference type="Proteomes" id="UP000657918">
    <property type="component" value="Chromosome 4"/>
</dbReference>
<proteinExistence type="predicted"/>
<keyword evidence="2" id="KW-1185">Reference proteome</keyword>
<accession>A0A835K965</accession>
<comment type="caution">
    <text evidence="1">The sequence shown here is derived from an EMBL/GenBank/DDBJ whole genome shotgun (WGS) entry which is preliminary data.</text>
</comment>
<gene>
    <name evidence="1" type="ORF">SADUNF_Sadunf04G0102400</name>
</gene>